<dbReference type="EMBL" id="FNTI01000001">
    <property type="protein sequence ID" value="SEC40967.1"/>
    <property type="molecule type" value="Genomic_DNA"/>
</dbReference>
<dbReference type="OrthoDB" id="8244051at2"/>
<dbReference type="RefSeq" id="WP_074817068.1">
    <property type="nucleotide sequence ID" value="NZ_FNTI01000001.1"/>
</dbReference>
<evidence type="ECO:0000313" key="2">
    <source>
        <dbReference type="Proteomes" id="UP000183208"/>
    </source>
</evidence>
<dbReference type="AlphaFoldDB" id="A0A1M6U723"/>
<sequence length="72" mass="8474">MQLIACRSYPFLDAQTLEERSARDTLLRAGENEFLLHMTADDGVEERLVRFDCRAALVWINQEEHEYGTNWE</sequence>
<protein>
    <submittedName>
        <fullName evidence="1">Uncharacterized protein</fullName>
    </submittedName>
</protein>
<organism evidence="1 2">
    <name type="scientific">Bradyrhizobium lablabi</name>
    <dbReference type="NCBI Taxonomy" id="722472"/>
    <lineage>
        <taxon>Bacteria</taxon>
        <taxon>Pseudomonadati</taxon>
        <taxon>Pseudomonadota</taxon>
        <taxon>Alphaproteobacteria</taxon>
        <taxon>Hyphomicrobiales</taxon>
        <taxon>Nitrobacteraceae</taxon>
        <taxon>Bradyrhizobium</taxon>
    </lineage>
</organism>
<reference evidence="1 2" key="1">
    <citation type="submission" date="2016-10" db="EMBL/GenBank/DDBJ databases">
        <authorList>
            <person name="de Groot N.N."/>
        </authorList>
    </citation>
    <scope>NUCLEOTIDE SEQUENCE [LARGE SCALE GENOMIC DNA]</scope>
    <source>
        <strain evidence="1 2">GAS522</strain>
    </source>
</reference>
<evidence type="ECO:0000313" key="1">
    <source>
        <dbReference type="EMBL" id="SEC40967.1"/>
    </source>
</evidence>
<name>A0A1M6U723_9BRAD</name>
<dbReference type="Proteomes" id="UP000183208">
    <property type="component" value="Unassembled WGS sequence"/>
</dbReference>
<gene>
    <name evidence="1" type="ORF">SAMN05444171_1339</name>
</gene>
<accession>A0A1M6U723</accession>
<proteinExistence type="predicted"/>